<evidence type="ECO:0000313" key="3">
    <source>
        <dbReference type="Proteomes" id="UP000054279"/>
    </source>
</evidence>
<proteinExistence type="predicted"/>
<keyword evidence="3" id="KW-1185">Reference proteome</keyword>
<feature type="chain" id="PRO_5002220808" evidence="1">
    <location>
        <begin position="22"/>
        <end position="166"/>
    </location>
</feature>
<evidence type="ECO:0000313" key="2">
    <source>
        <dbReference type="EMBL" id="KIJ28714.1"/>
    </source>
</evidence>
<accession>A0A0C9U3C6</accession>
<dbReference type="AlphaFoldDB" id="A0A0C9U3C6"/>
<name>A0A0C9U3C6_SPHS4</name>
<keyword evidence="1" id="KW-0732">Signal</keyword>
<reference evidence="2 3" key="1">
    <citation type="submission" date="2014-06" db="EMBL/GenBank/DDBJ databases">
        <title>Evolutionary Origins and Diversification of the Mycorrhizal Mutualists.</title>
        <authorList>
            <consortium name="DOE Joint Genome Institute"/>
            <consortium name="Mycorrhizal Genomics Consortium"/>
            <person name="Kohler A."/>
            <person name="Kuo A."/>
            <person name="Nagy L.G."/>
            <person name="Floudas D."/>
            <person name="Copeland A."/>
            <person name="Barry K.W."/>
            <person name="Cichocki N."/>
            <person name="Veneault-Fourrey C."/>
            <person name="LaButti K."/>
            <person name="Lindquist E.A."/>
            <person name="Lipzen A."/>
            <person name="Lundell T."/>
            <person name="Morin E."/>
            <person name="Murat C."/>
            <person name="Riley R."/>
            <person name="Ohm R."/>
            <person name="Sun H."/>
            <person name="Tunlid A."/>
            <person name="Henrissat B."/>
            <person name="Grigoriev I.V."/>
            <person name="Hibbett D.S."/>
            <person name="Martin F."/>
        </authorList>
    </citation>
    <scope>NUCLEOTIDE SEQUENCE [LARGE SCALE GENOMIC DNA]</scope>
    <source>
        <strain evidence="2 3">SS14</strain>
    </source>
</reference>
<dbReference type="EMBL" id="KN837300">
    <property type="protein sequence ID" value="KIJ28714.1"/>
    <property type="molecule type" value="Genomic_DNA"/>
</dbReference>
<dbReference type="PROSITE" id="PS51257">
    <property type="entry name" value="PROKAR_LIPOPROTEIN"/>
    <property type="match status" value="1"/>
</dbReference>
<dbReference type="HOGENOM" id="CLU_1603786_0_0_1"/>
<protein>
    <submittedName>
        <fullName evidence="2">Uncharacterized protein</fullName>
    </submittedName>
</protein>
<dbReference type="Proteomes" id="UP000054279">
    <property type="component" value="Unassembled WGS sequence"/>
</dbReference>
<feature type="signal peptide" evidence="1">
    <location>
        <begin position="1"/>
        <end position="21"/>
    </location>
</feature>
<evidence type="ECO:0000256" key="1">
    <source>
        <dbReference type="SAM" id="SignalP"/>
    </source>
</evidence>
<dbReference type="Gene3D" id="2.60.120.260">
    <property type="entry name" value="Galactose-binding domain-like"/>
    <property type="match status" value="1"/>
</dbReference>
<sequence>MKLSGLFLSMIAIFSLGCSKAQQSMSLNTTFDDRFPTISYAGVTEQAENDAFFNNTETALIGQVVVAWTFFGTQVFLFGALGEPNNGSFTNQTAWVIRVDNEADITVDLSSLIPFERQLLFASRVVPNGTHTIDMLNMLPGRQLLIDCFVVTSLETESMIEAVDVM</sequence>
<gene>
    <name evidence="2" type="ORF">M422DRAFT_71369</name>
</gene>
<organism evidence="2 3">
    <name type="scientific">Sphaerobolus stellatus (strain SS14)</name>
    <dbReference type="NCBI Taxonomy" id="990650"/>
    <lineage>
        <taxon>Eukaryota</taxon>
        <taxon>Fungi</taxon>
        <taxon>Dikarya</taxon>
        <taxon>Basidiomycota</taxon>
        <taxon>Agaricomycotina</taxon>
        <taxon>Agaricomycetes</taxon>
        <taxon>Phallomycetidae</taxon>
        <taxon>Geastrales</taxon>
        <taxon>Sphaerobolaceae</taxon>
        <taxon>Sphaerobolus</taxon>
    </lineage>
</organism>